<evidence type="ECO:0008006" key="3">
    <source>
        <dbReference type="Google" id="ProtNLM"/>
    </source>
</evidence>
<evidence type="ECO:0000313" key="2">
    <source>
        <dbReference type="EMBL" id="HGQ76608.1"/>
    </source>
</evidence>
<dbReference type="EMBL" id="DTBH01000035">
    <property type="protein sequence ID" value="HGQ76608.1"/>
    <property type="molecule type" value="Genomic_DNA"/>
</dbReference>
<evidence type="ECO:0000256" key="1">
    <source>
        <dbReference type="SAM" id="MobiDB-lite"/>
    </source>
</evidence>
<protein>
    <recommendedName>
        <fullName evidence="3">Lipoprotein</fullName>
    </recommendedName>
</protein>
<dbReference type="AlphaFoldDB" id="A0A7V4CLR6"/>
<sequence>MRCALFGIVILLLVVVVVATLIVVGCGGGHQDSVSQYPSIESLLDSALGGLQPNISQRGRGDACAWLVTYEGGKAIWIQDKLDVIQTVTVVWQFPDKRWGQQRYYPNPEMPCFVAFSLPYYKQAQYAIAVTNTPGVVDSTWRIDLQGNLIRLWPSGSPDCPPNPPDYPECISSPPSPPEWSE</sequence>
<dbReference type="PROSITE" id="PS51257">
    <property type="entry name" value="PROKAR_LIPOPROTEIN"/>
    <property type="match status" value="1"/>
</dbReference>
<accession>A0A7V4CLR6</accession>
<organism evidence="2">
    <name type="scientific">Fervidobacterium pennivorans</name>
    <dbReference type="NCBI Taxonomy" id="93466"/>
    <lineage>
        <taxon>Bacteria</taxon>
        <taxon>Thermotogati</taxon>
        <taxon>Thermotogota</taxon>
        <taxon>Thermotogae</taxon>
        <taxon>Thermotogales</taxon>
        <taxon>Fervidobacteriaceae</taxon>
        <taxon>Fervidobacterium</taxon>
    </lineage>
</organism>
<proteinExistence type="predicted"/>
<name>A0A7V4CLR6_FERPE</name>
<reference evidence="2" key="1">
    <citation type="journal article" date="2020" name="mSystems">
        <title>Genome- and Community-Level Interaction Insights into Carbon Utilization and Element Cycling Functions of Hydrothermarchaeota in Hydrothermal Sediment.</title>
        <authorList>
            <person name="Zhou Z."/>
            <person name="Liu Y."/>
            <person name="Xu W."/>
            <person name="Pan J."/>
            <person name="Luo Z.H."/>
            <person name="Li M."/>
        </authorList>
    </citation>
    <scope>NUCLEOTIDE SEQUENCE [LARGE SCALE GENOMIC DNA]</scope>
    <source>
        <strain evidence="2">SpSt-640</strain>
    </source>
</reference>
<feature type="region of interest" description="Disordered" evidence="1">
    <location>
        <begin position="156"/>
        <end position="182"/>
    </location>
</feature>
<comment type="caution">
    <text evidence="2">The sequence shown here is derived from an EMBL/GenBank/DDBJ whole genome shotgun (WGS) entry which is preliminary data.</text>
</comment>
<gene>
    <name evidence="2" type="ORF">ENU12_01500</name>
</gene>